<evidence type="ECO:0000256" key="5">
    <source>
        <dbReference type="ARBA" id="ARBA00022771"/>
    </source>
</evidence>
<evidence type="ECO:0000259" key="12">
    <source>
        <dbReference type="PROSITE" id="PS50103"/>
    </source>
</evidence>
<organism evidence="14 15">
    <name type="scientific">Pseudovirgaria hyperparasitica</name>
    <dbReference type="NCBI Taxonomy" id="470096"/>
    <lineage>
        <taxon>Eukaryota</taxon>
        <taxon>Fungi</taxon>
        <taxon>Dikarya</taxon>
        <taxon>Ascomycota</taxon>
        <taxon>Pezizomycotina</taxon>
        <taxon>Dothideomycetes</taxon>
        <taxon>Dothideomycetes incertae sedis</taxon>
        <taxon>Acrospermales</taxon>
        <taxon>Acrospermaceae</taxon>
        <taxon>Pseudovirgaria</taxon>
    </lineage>
</organism>
<keyword evidence="6" id="KW-0547">Nucleotide-binding</keyword>
<dbReference type="Pfam" id="PF20173">
    <property type="entry name" value="ZnF_RZ-type"/>
    <property type="match status" value="1"/>
</dbReference>
<feature type="compositionally biased region" description="Basic residues" evidence="11">
    <location>
        <begin position="1"/>
        <end position="11"/>
    </location>
</feature>
<dbReference type="Proteomes" id="UP000799437">
    <property type="component" value="Unassembled WGS sequence"/>
</dbReference>
<evidence type="ECO:0000313" key="14">
    <source>
        <dbReference type="EMBL" id="KAF2752969.1"/>
    </source>
</evidence>
<dbReference type="InterPro" id="IPR000967">
    <property type="entry name" value="Znf_NFX1"/>
</dbReference>
<feature type="region of interest" description="Disordered" evidence="11">
    <location>
        <begin position="1"/>
        <end position="34"/>
    </location>
</feature>
<evidence type="ECO:0000256" key="9">
    <source>
        <dbReference type="PROSITE-ProRule" id="PRU00723"/>
    </source>
</evidence>
<keyword evidence="2" id="KW-0963">Cytoplasm</keyword>
<dbReference type="PANTHER" id="PTHR10887:SF445">
    <property type="entry name" value="NFX1-TYPE ZINC FINGER-CONTAINING PROTEIN 1"/>
    <property type="match status" value="1"/>
</dbReference>
<dbReference type="CDD" id="cd06008">
    <property type="entry name" value="NF-X1-zinc-finger"/>
    <property type="match status" value="1"/>
</dbReference>
<evidence type="ECO:0000259" key="13">
    <source>
        <dbReference type="PROSITE" id="PS51981"/>
    </source>
</evidence>
<accession>A0A6A6VSW4</accession>
<dbReference type="Gene3D" id="3.40.50.300">
    <property type="entry name" value="P-loop containing nucleotide triphosphate hydrolases"/>
    <property type="match status" value="3"/>
</dbReference>
<protein>
    <submittedName>
        <fullName evidence="14">NFX1-type zinc finger-containing protein 1</fullName>
    </submittedName>
</protein>
<dbReference type="OrthoDB" id="2423195at2759"/>
<evidence type="ECO:0000256" key="10">
    <source>
        <dbReference type="SAM" id="Coils"/>
    </source>
</evidence>
<dbReference type="GeneID" id="54487287"/>
<dbReference type="PANTHER" id="PTHR10887">
    <property type="entry name" value="DNA2/NAM7 HELICASE FAMILY"/>
    <property type="match status" value="1"/>
</dbReference>
<dbReference type="InterPro" id="IPR045055">
    <property type="entry name" value="DNA2/NAM7-like"/>
</dbReference>
<dbReference type="CDD" id="cd18808">
    <property type="entry name" value="SF1_C_Upf1"/>
    <property type="match status" value="1"/>
</dbReference>
<keyword evidence="6" id="KW-0067">ATP-binding</keyword>
<feature type="coiled-coil region" evidence="10">
    <location>
        <begin position="1608"/>
        <end position="1635"/>
    </location>
</feature>
<reference evidence="14" key="1">
    <citation type="journal article" date="2020" name="Stud. Mycol.">
        <title>101 Dothideomycetes genomes: a test case for predicting lifestyles and emergence of pathogens.</title>
        <authorList>
            <person name="Haridas S."/>
            <person name="Albert R."/>
            <person name="Binder M."/>
            <person name="Bloem J."/>
            <person name="Labutti K."/>
            <person name="Salamov A."/>
            <person name="Andreopoulos B."/>
            <person name="Baker S."/>
            <person name="Barry K."/>
            <person name="Bills G."/>
            <person name="Bluhm B."/>
            <person name="Cannon C."/>
            <person name="Castanera R."/>
            <person name="Culley D."/>
            <person name="Daum C."/>
            <person name="Ezra D."/>
            <person name="Gonzalez J."/>
            <person name="Henrissat B."/>
            <person name="Kuo A."/>
            <person name="Liang C."/>
            <person name="Lipzen A."/>
            <person name="Lutzoni F."/>
            <person name="Magnuson J."/>
            <person name="Mondo S."/>
            <person name="Nolan M."/>
            <person name="Ohm R."/>
            <person name="Pangilinan J."/>
            <person name="Park H.-J."/>
            <person name="Ramirez L."/>
            <person name="Alfaro M."/>
            <person name="Sun H."/>
            <person name="Tritt A."/>
            <person name="Yoshinaga Y."/>
            <person name="Zwiers L.-H."/>
            <person name="Turgeon B."/>
            <person name="Goodwin S."/>
            <person name="Spatafora J."/>
            <person name="Crous P."/>
            <person name="Grigoriev I."/>
        </authorList>
    </citation>
    <scope>NUCLEOTIDE SEQUENCE</scope>
    <source>
        <strain evidence="14">CBS 121739</strain>
    </source>
</reference>
<dbReference type="SMART" id="SM00356">
    <property type="entry name" value="ZnF_C3H1"/>
    <property type="match status" value="1"/>
</dbReference>
<dbReference type="GO" id="GO:0002376">
    <property type="term" value="P:immune system process"/>
    <property type="evidence" value="ECO:0007669"/>
    <property type="project" value="UniProtKB-KW"/>
</dbReference>
<evidence type="ECO:0000256" key="2">
    <source>
        <dbReference type="ARBA" id="ARBA00022490"/>
    </source>
</evidence>
<comment type="subcellular location">
    <subcellularLocation>
        <location evidence="1">Cytoplasm</location>
    </subcellularLocation>
</comment>
<feature type="region of interest" description="Disordered" evidence="11">
    <location>
        <begin position="66"/>
        <end position="88"/>
    </location>
</feature>
<feature type="compositionally biased region" description="Gly residues" evidence="11">
    <location>
        <begin position="12"/>
        <end position="27"/>
    </location>
</feature>
<dbReference type="Pfam" id="PF13087">
    <property type="entry name" value="AAA_12"/>
    <property type="match status" value="1"/>
</dbReference>
<keyword evidence="8" id="KW-0391">Immunity</keyword>
<dbReference type="InterPro" id="IPR041677">
    <property type="entry name" value="DNA2/NAM7_AAA_11"/>
</dbReference>
<dbReference type="InterPro" id="IPR041679">
    <property type="entry name" value="DNA2/NAM7-like_C"/>
</dbReference>
<evidence type="ECO:0000313" key="15">
    <source>
        <dbReference type="Proteomes" id="UP000799437"/>
    </source>
</evidence>
<dbReference type="GO" id="GO:0004386">
    <property type="term" value="F:helicase activity"/>
    <property type="evidence" value="ECO:0007669"/>
    <property type="project" value="InterPro"/>
</dbReference>
<dbReference type="EMBL" id="ML996589">
    <property type="protein sequence ID" value="KAF2752969.1"/>
    <property type="molecule type" value="Genomic_DNA"/>
</dbReference>
<feature type="domain" description="RZ-type" evidence="13">
    <location>
        <begin position="1863"/>
        <end position="1938"/>
    </location>
</feature>
<keyword evidence="15" id="KW-1185">Reference proteome</keyword>
<dbReference type="InterPro" id="IPR027417">
    <property type="entry name" value="P-loop_NTPase"/>
</dbReference>
<evidence type="ECO:0000256" key="1">
    <source>
        <dbReference type="ARBA" id="ARBA00004496"/>
    </source>
</evidence>
<evidence type="ECO:0000256" key="6">
    <source>
        <dbReference type="ARBA" id="ARBA00022806"/>
    </source>
</evidence>
<evidence type="ECO:0000256" key="3">
    <source>
        <dbReference type="ARBA" id="ARBA00022723"/>
    </source>
</evidence>
<dbReference type="PROSITE" id="PS51981">
    <property type="entry name" value="ZF_RZ"/>
    <property type="match status" value="1"/>
</dbReference>
<keyword evidence="3 9" id="KW-0479">Metal-binding</keyword>
<keyword evidence="5 9" id="KW-0863">Zinc-finger</keyword>
<dbReference type="InterPro" id="IPR046439">
    <property type="entry name" value="ZF_RZ_dom"/>
</dbReference>
<evidence type="ECO:0000256" key="7">
    <source>
        <dbReference type="ARBA" id="ARBA00022833"/>
    </source>
</evidence>
<keyword evidence="10" id="KW-0175">Coiled coil</keyword>
<sequence>MDRFSQHRRGRGFGSGFGSGFGRGNPGQGNRERNEASLRPCHYFSKNGYCKFGLSCKFFHGPSIVDRDRRQNHGGRPPGSKETPEQQQARVDYNAWRRFIKLWSDGLAILNGDNLEWQQMLPRDLDSDDYQGREHIKDVLELRSSPGEEHNFVRIARSFLSVITHRALLDCLSVDTAVGALYNFVSGANGNRAIAFFQHLSQTLEESYLKSADSIATIQTILQTMLVALRELLGREPRARLNENITSLLDQMEETTKLIARDTRDLIMPITLGQINEIRAIVARANGLLAQDDTRQMKTITKSAYPRNLVMPQDRHDNDKPDIANVKIFPTSEEIMSDAIDFLPSTDLDQPHFLQDKVERHIDTCFRLLRHDTFGELKSALGSFLHTVQGDPACINHPKLSLGDIRAFHYLHAFISYISFDRRHGLEMNITFRQIPQLRQKSAKERQKCRRDTDTGHDGSLTKENAQCTITLKLVATDQTQVALAVSLSCQKTQGILLEFPGTIPATFVPILENLKRMQKFSRLPFKDCILPDQIDDTRNRKGGSTLDILAPLYARHPGFAFNLKSILKIDAVGNDDIYVLPTSSPNDAAIIDTVEARTALDRGQSQALISALTREFAFIQGPPGTGKSYLGIELMKVLMDCKSRVELGPIIVVCYTNHALDQFLEHLIDIGVKKTIRIGGQSHSTVLEEHNLRKISQSEGKTRSEGFLLHKSYERLEQECERIKKSLGRLHGTFRHANWSNLQYHLMYRYSTIHDQFSRFDEDGFERVGKPLFDAWIPPTSNDRPVTENGKTEPAATLINHILDKAAANVHSLAQEERQMLMRFWCQEIHDTALDDLYERLKMTESAQKQLADIHDEVDRRVLQAADVIGITTIGLAKRISTLQRVRCKIVICEEAGEVMEPHMISALLPTVEHLIQIGDHEQLRPQINNYGLSLESKQGELYQLDRSQFERLSVGQPGRPRIPVAQLNVQRRMRPEISKLIRETIYPSLINHDTTIDLPDVVGMQKNVYWLDHDHLEEGKNSDMHQKSHSNIWEVEMVHGLIRHIVRQGVYRSSDIAVLTPYTGQLQKLRSVMRNDFEIVLSDRDQEALDKDGFTEGDASLQQGAAGQQSSSSNAVLEKKKLSDLLRIATVDNFQGEEAKVIIVSLVRSNKEKKVGFLRTTNRINVLLSRAQHGLYLIGNSDTYSNVEMWQKVINMLRLADAVGTTLGLSCPRHIETEIIVHEPHDFPKVSPEGGCRLACLWRLPGCGHMCQSRCHSESMHSAFLCAQPCQRLLEPCGHACQKPTCGENCGRCHIKLNNVPLPCGHFKDNVLCFQAQNPGLLCCSILVEKLVPSCGHTVKVTCSIDVASERYRCSNPCASTLPCGHNCPGSCGSCNAKGVEGKVSTSHQKCTKLCSRRFGTCNHSCQKACHGKDCGPCLSPCEVRCQHSKCTLRCHEPCAPCIERCTWECQHRGRCTMPCSAPCNRLPCDQRCSKSLPCGHQCPGICGEACPTDYCHACGSKPDARVDLLEMKSYSEIKIDETPIVVLGCGHFFTAESLDGLVGMSEVYTTDVFGDFTGLADISGSLAMKVPKCPDCQQPIMQYITQRYNRVINRAVIDEMSKRFLVNGKTELQELETNVEDLESGLVESRENIKDSVENLTSKIRTRYHESKKLQSKLEDFLRNVADRHQPAHKLHEAVVQASRSNSTDDPASIADAFGSLSIHRNSIGPVERDRRVTFGGRVLQMKAESIILEDKFQIIKKLRSGPSNEDAKLSGGNPQDLTKSFMKACALLIKDCEIEKLPKLAVEASIHFATNAQLYRSSQLSGEDRKKATEYVEEAKDLLKQAHELCEQPFHNANQLKTCVEENIQILGREWYEEVTAKEVAEIKKAMVSGRGGIATHSGHWYNCANGHPFAIGECGMPMQLARCPECGAAVGGSSHQAVEGVTRAAQMEE</sequence>
<dbReference type="Pfam" id="PF13086">
    <property type="entry name" value="AAA_11"/>
    <property type="match status" value="1"/>
</dbReference>
<dbReference type="GO" id="GO:0031048">
    <property type="term" value="P:regulatory ncRNA-mediated heterochromatin formation"/>
    <property type="evidence" value="ECO:0007669"/>
    <property type="project" value="TreeGrafter"/>
</dbReference>
<keyword evidence="6" id="KW-0347">Helicase</keyword>
<dbReference type="SUPFAM" id="SSF52540">
    <property type="entry name" value="P-loop containing nucleoside triphosphate hydrolases"/>
    <property type="match status" value="1"/>
</dbReference>
<gene>
    <name evidence="14" type="ORF">EJ05DRAFT_495121</name>
</gene>
<evidence type="ECO:0000256" key="4">
    <source>
        <dbReference type="ARBA" id="ARBA00022737"/>
    </source>
</evidence>
<dbReference type="RefSeq" id="XP_033595420.1">
    <property type="nucleotide sequence ID" value="XM_033746233.1"/>
</dbReference>
<dbReference type="FunFam" id="3.40.50.300:FF:001660">
    <property type="entry name" value="NF-X1 finger and helicase protein, putative"/>
    <property type="match status" value="1"/>
</dbReference>
<dbReference type="InterPro" id="IPR000571">
    <property type="entry name" value="Znf_CCCH"/>
</dbReference>
<keyword evidence="4" id="KW-0677">Repeat</keyword>
<dbReference type="GO" id="GO:0005737">
    <property type="term" value="C:cytoplasm"/>
    <property type="evidence" value="ECO:0007669"/>
    <property type="project" value="UniProtKB-SubCell"/>
</dbReference>
<dbReference type="PROSITE" id="PS50103">
    <property type="entry name" value="ZF_C3H1"/>
    <property type="match status" value="1"/>
</dbReference>
<keyword evidence="7 9" id="KW-0862">Zinc</keyword>
<dbReference type="InterPro" id="IPR047187">
    <property type="entry name" value="SF1_C_Upf1"/>
</dbReference>
<evidence type="ECO:0000256" key="11">
    <source>
        <dbReference type="SAM" id="MobiDB-lite"/>
    </source>
</evidence>
<feature type="domain" description="C3H1-type" evidence="12">
    <location>
        <begin position="35"/>
        <end position="63"/>
    </location>
</feature>
<evidence type="ECO:0000256" key="8">
    <source>
        <dbReference type="ARBA" id="ARBA00022859"/>
    </source>
</evidence>
<proteinExistence type="predicted"/>
<dbReference type="GO" id="GO:0031380">
    <property type="term" value="C:nuclear RNA-directed RNA polymerase complex"/>
    <property type="evidence" value="ECO:0007669"/>
    <property type="project" value="TreeGrafter"/>
</dbReference>
<keyword evidence="6" id="KW-0378">Hydrolase</keyword>
<feature type="zinc finger region" description="C3H1-type" evidence="9">
    <location>
        <begin position="35"/>
        <end position="63"/>
    </location>
</feature>
<name>A0A6A6VSW4_9PEZI</name>
<dbReference type="GO" id="GO:0008270">
    <property type="term" value="F:zinc ion binding"/>
    <property type="evidence" value="ECO:0007669"/>
    <property type="project" value="UniProtKB-KW"/>
</dbReference>
<dbReference type="SMART" id="SM00438">
    <property type="entry name" value="ZnF_NFX"/>
    <property type="match status" value="3"/>
</dbReference>
<dbReference type="CDD" id="cd17936">
    <property type="entry name" value="EEXXEc_NFX1"/>
    <property type="match status" value="1"/>
</dbReference>